<evidence type="ECO:0000256" key="6">
    <source>
        <dbReference type="ARBA" id="ARBA00023136"/>
    </source>
</evidence>
<comment type="caution">
    <text evidence="11">The sequence shown here is derived from an EMBL/GenBank/DDBJ whole genome shotgun (WGS) entry which is preliminary data.</text>
</comment>
<feature type="transmembrane region" description="Helical" evidence="9">
    <location>
        <begin position="277"/>
        <end position="296"/>
    </location>
</feature>
<keyword evidence="2" id="KW-0813">Transport</keyword>
<dbReference type="InterPro" id="IPR036259">
    <property type="entry name" value="MFS_trans_sf"/>
</dbReference>
<dbReference type="InterPro" id="IPR020846">
    <property type="entry name" value="MFS_dom"/>
</dbReference>
<keyword evidence="6 9" id="KW-0472">Membrane</keyword>
<evidence type="ECO:0000313" key="11">
    <source>
        <dbReference type="EMBL" id="GAA3601885.1"/>
    </source>
</evidence>
<evidence type="ECO:0000256" key="4">
    <source>
        <dbReference type="ARBA" id="ARBA00022692"/>
    </source>
</evidence>
<accession>A0ABP6ZCC7</accession>
<dbReference type="PANTHER" id="PTHR23513">
    <property type="entry name" value="INTEGRAL MEMBRANE EFFLUX PROTEIN-RELATED"/>
    <property type="match status" value="1"/>
</dbReference>
<dbReference type="InterPro" id="IPR011701">
    <property type="entry name" value="MFS"/>
</dbReference>
<name>A0ABP6ZCC7_9ACTN</name>
<keyword evidence="4 9" id="KW-0812">Transmembrane</keyword>
<feature type="transmembrane region" description="Helical" evidence="9">
    <location>
        <begin position="167"/>
        <end position="191"/>
    </location>
</feature>
<keyword evidence="5 9" id="KW-1133">Transmembrane helix</keyword>
<feature type="transmembrane region" description="Helical" evidence="9">
    <location>
        <begin position="342"/>
        <end position="360"/>
    </location>
</feature>
<evidence type="ECO:0000256" key="8">
    <source>
        <dbReference type="ARBA" id="ARBA00040914"/>
    </source>
</evidence>
<dbReference type="CDD" id="cd06173">
    <property type="entry name" value="MFS_MefA_like"/>
    <property type="match status" value="1"/>
</dbReference>
<dbReference type="EMBL" id="BAAAZO010000002">
    <property type="protein sequence ID" value="GAA3601885.1"/>
    <property type="molecule type" value="Genomic_DNA"/>
</dbReference>
<feature type="transmembrane region" description="Helical" evidence="9">
    <location>
        <begin position="212"/>
        <end position="235"/>
    </location>
</feature>
<organism evidence="11 12">
    <name type="scientific">Kineosporia mesophila</name>
    <dbReference type="NCBI Taxonomy" id="566012"/>
    <lineage>
        <taxon>Bacteria</taxon>
        <taxon>Bacillati</taxon>
        <taxon>Actinomycetota</taxon>
        <taxon>Actinomycetes</taxon>
        <taxon>Kineosporiales</taxon>
        <taxon>Kineosporiaceae</taxon>
        <taxon>Kineosporia</taxon>
    </lineage>
</organism>
<evidence type="ECO:0000313" key="12">
    <source>
        <dbReference type="Proteomes" id="UP001501074"/>
    </source>
</evidence>
<protein>
    <recommendedName>
        <fullName evidence="8">Multidrug efflux pump Tap</fullName>
    </recommendedName>
</protein>
<keyword evidence="12" id="KW-1185">Reference proteome</keyword>
<dbReference type="Proteomes" id="UP001501074">
    <property type="component" value="Unassembled WGS sequence"/>
</dbReference>
<dbReference type="Pfam" id="PF07690">
    <property type="entry name" value="MFS_1"/>
    <property type="match status" value="2"/>
</dbReference>
<dbReference type="SUPFAM" id="SSF103473">
    <property type="entry name" value="MFS general substrate transporter"/>
    <property type="match status" value="1"/>
</dbReference>
<feature type="transmembrane region" description="Helical" evidence="9">
    <location>
        <begin position="38"/>
        <end position="60"/>
    </location>
</feature>
<comment type="similarity">
    <text evidence="7">Belongs to the major facilitator superfamily. Drug:H(+) antiporter-3 (DHA3) (TC 2.A.1.21) family.</text>
</comment>
<dbReference type="PROSITE" id="PS50850">
    <property type="entry name" value="MFS"/>
    <property type="match status" value="1"/>
</dbReference>
<dbReference type="PROSITE" id="PS00217">
    <property type="entry name" value="SUGAR_TRANSPORT_2"/>
    <property type="match status" value="1"/>
</dbReference>
<dbReference type="Gene3D" id="1.20.1250.20">
    <property type="entry name" value="MFS general substrate transporter like domains"/>
    <property type="match status" value="1"/>
</dbReference>
<feature type="domain" description="Major facilitator superfamily (MFS) profile" evidence="10">
    <location>
        <begin position="212"/>
        <end position="406"/>
    </location>
</feature>
<feature type="transmembrane region" description="Helical" evidence="9">
    <location>
        <begin position="366"/>
        <end position="385"/>
    </location>
</feature>
<dbReference type="RefSeq" id="WP_231485200.1">
    <property type="nucleotide sequence ID" value="NZ_BAAAZO010000002.1"/>
</dbReference>
<evidence type="ECO:0000256" key="3">
    <source>
        <dbReference type="ARBA" id="ARBA00022475"/>
    </source>
</evidence>
<dbReference type="InterPro" id="IPR005829">
    <property type="entry name" value="Sugar_transporter_CS"/>
</dbReference>
<evidence type="ECO:0000256" key="1">
    <source>
        <dbReference type="ARBA" id="ARBA00004429"/>
    </source>
</evidence>
<evidence type="ECO:0000256" key="2">
    <source>
        <dbReference type="ARBA" id="ARBA00022448"/>
    </source>
</evidence>
<evidence type="ECO:0000259" key="10">
    <source>
        <dbReference type="PROSITE" id="PS50850"/>
    </source>
</evidence>
<reference evidence="12" key="1">
    <citation type="journal article" date="2019" name="Int. J. Syst. Evol. Microbiol.">
        <title>The Global Catalogue of Microorganisms (GCM) 10K type strain sequencing project: providing services to taxonomists for standard genome sequencing and annotation.</title>
        <authorList>
            <consortium name="The Broad Institute Genomics Platform"/>
            <consortium name="The Broad Institute Genome Sequencing Center for Infectious Disease"/>
            <person name="Wu L."/>
            <person name="Ma J."/>
        </authorList>
    </citation>
    <scope>NUCLEOTIDE SEQUENCE [LARGE SCALE GENOMIC DNA]</scope>
    <source>
        <strain evidence="12">JCM 16902</strain>
    </source>
</reference>
<feature type="transmembrane region" description="Helical" evidence="9">
    <location>
        <begin position="247"/>
        <end position="270"/>
    </location>
</feature>
<evidence type="ECO:0000256" key="5">
    <source>
        <dbReference type="ARBA" id="ARBA00022989"/>
    </source>
</evidence>
<evidence type="ECO:0000256" key="9">
    <source>
        <dbReference type="SAM" id="Phobius"/>
    </source>
</evidence>
<comment type="subcellular location">
    <subcellularLocation>
        <location evidence="1">Cell inner membrane</location>
        <topology evidence="1">Multi-pass membrane protein</topology>
    </subcellularLocation>
</comment>
<dbReference type="PANTHER" id="PTHR23513:SF9">
    <property type="entry name" value="ENTEROBACTIN EXPORTER ENTS"/>
    <property type="match status" value="1"/>
</dbReference>
<sequence length="406" mass="41006">MPRVVLAYLGSYFLSVLGNSIAAVALPLVILQSTGSPLKAGVVAAATAVPAVLAGLFMGTVIDRINRRTSSIVTDLVSAATTAALPLVALTTDLTVGWFILFGVLGSLGDVPGLTAREALLPAISRNSGMTPERLVGLRESLGALCIVIGPAAAAGALTFFDGPTVLWVTAATSLAAALVTLLIPGTLTTVEAPGPGTGIRAGWKALFSSPFLVTTTALICLSAVVLAALQGLVLPVHFTSTGRPNQLGLVLTTLALGLLLGSGLYALAARTRSRRFWLVTGMAGTVVGFAVTATLLSTVVILTGAFLIGFSSGLFASLLGVLSMERIDDDLRGRVMGTQNALMTGAPALGIMGAAVLTEKAGVEVAAATLASIWALGALTAVLVPATRDLDPPTSTPTVTGASIR</sequence>
<feature type="transmembrane region" description="Helical" evidence="9">
    <location>
        <begin position="302"/>
        <end position="322"/>
    </location>
</feature>
<proteinExistence type="inferred from homology"/>
<evidence type="ECO:0000256" key="7">
    <source>
        <dbReference type="ARBA" id="ARBA00038075"/>
    </source>
</evidence>
<gene>
    <name evidence="11" type="ORF">GCM10022223_17040</name>
</gene>
<keyword evidence="3" id="KW-1003">Cell membrane</keyword>